<name>A0A2S9I842_9GAMM</name>
<protein>
    <recommendedName>
        <fullName evidence="4">DUF3811 domain-containing protein</fullName>
    </recommendedName>
</protein>
<evidence type="ECO:0000313" key="3">
    <source>
        <dbReference type="Proteomes" id="UP000239181"/>
    </source>
</evidence>
<feature type="region of interest" description="Disordered" evidence="1">
    <location>
        <begin position="67"/>
        <end position="97"/>
    </location>
</feature>
<dbReference type="RefSeq" id="WP_105594170.1">
    <property type="nucleotide sequence ID" value="NZ_PDET01000014.1"/>
</dbReference>
<reference evidence="2 3" key="1">
    <citation type="submission" date="2017-10" db="EMBL/GenBank/DDBJ databases">
        <title>Draft genome of two endophytic bacteria isolated from 'guarana' Paullinia cupana (Mart.) Ducke.</title>
        <authorList>
            <person name="Siqueira K.A."/>
            <person name="Liotti R.G."/>
            <person name="Mendes T.A."/>
            <person name="Soares M.A."/>
        </authorList>
    </citation>
    <scope>NUCLEOTIDE SEQUENCE [LARGE SCALE GENOMIC DNA]</scope>
    <source>
        <strain evidence="2 3">342</strain>
    </source>
</reference>
<dbReference type="EMBL" id="PDET01000014">
    <property type="protein sequence ID" value="PRD13951.1"/>
    <property type="molecule type" value="Genomic_DNA"/>
</dbReference>
<organism evidence="2 3">
    <name type="scientific">Pantoea coffeiphila</name>
    <dbReference type="NCBI Taxonomy" id="1465635"/>
    <lineage>
        <taxon>Bacteria</taxon>
        <taxon>Pseudomonadati</taxon>
        <taxon>Pseudomonadota</taxon>
        <taxon>Gammaproteobacteria</taxon>
        <taxon>Enterobacterales</taxon>
        <taxon>Erwiniaceae</taxon>
        <taxon>Pantoea</taxon>
    </lineage>
</organism>
<keyword evidence="3" id="KW-1185">Reference proteome</keyword>
<comment type="caution">
    <text evidence="2">The sequence shown here is derived from an EMBL/GenBank/DDBJ whole genome shotgun (WGS) entry which is preliminary data.</text>
</comment>
<evidence type="ECO:0000256" key="1">
    <source>
        <dbReference type="SAM" id="MobiDB-lite"/>
    </source>
</evidence>
<evidence type="ECO:0008006" key="4">
    <source>
        <dbReference type="Google" id="ProtNLM"/>
    </source>
</evidence>
<sequence>MKNDKEISIDQFTAEEKVLVELRVKTLTAKLGHIASKKEEKEILKEAKRLVMKERVVRESTQVVKVKKPRKPSAAKESEVKDFSWSGSLRKNPRAMK</sequence>
<dbReference type="AlphaFoldDB" id="A0A2S9I842"/>
<dbReference type="Proteomes" id="UP000239181">
    <property type="component" value="Unassembled WGS sequence"/>
</dbReference>
<gene>
    <name evidence="2" type="ORF">CQW29_18260</name>
</gene>
<accession>A0A2S9I842</accession>
<evidence type="ECO:0000313" key="2">
    <source>
        <dbReference type="EMBL" id="PRD13951.1"/>
    </source>
</evidence>
<dbReference type="OrthoDB" id="6546567at2"/>
<proteinExistence type="predicted"/>